<dbReference type="AlphaFoldDB" id="A0A540MZU3"/>
<accession>A0A540MZU3</accession>
<dbReference type="PANTHER" id="PTHR11439:SF455">
    <property type="entry name" value="RLK (RECEPTOR-LIKE PROTEIN KINASE) 8, PUTATIVE-RELATED"/>
    <property type="match status" value="1"/>
</dbReference>
<feature type="compositionally biased region" description="Polar residues" evidence="1">
    <location>
        <begin position="70"/>
        <end position="81"/>
    </location>
</feature>
<feature type="domain" description="Reverse transcriptase Ty1/copia-type" evidence="2">
    <location>
        <begin position="175"/>
        <end position="414"/>
    </location>
</feature>
<dbReference type="InterPro" id="IPR013103">
    <property type="entry name" value="RVT_2"/>
</dbReference>
<organism evidence="3 4">
    <name type="scientific">Malus baccata</name>
    <name type="common">Siberian crab apple</name>
    <name type="synonym">Pyrus baccata</name>
    <dbReference type="NCBI Taxonomy" id="106549"/>
    <lineage>
        <taxon>Eukaryota</taxon>
        <taxon>Viridiplantae</taxon>
        <taxon>Streptophyta</taxon>
        <taxon>Embryophyta</taxon>
        <taxon>Tracheophyta</taxon>
        <taxon>Spermatophyta</taxon>
        <taxon>Magnoliopsida</taxon>
        <taxon>eudicotyledons</taxon>
        <taxon>Gunneridae</taxon>
        <taxon>Pentapetalae</taxon>
        <taxon>rosids</taxon>
        <taxon>fabids</taxon>
        <taxon>Rosales</taxon>
        <taxon>Rosaceae</taxon>
        <taxon>Amygdaloideae</taxon>
        <taxon>Maleae</taxon>
        <taxon>Malus</taxon>
    </lineage>
</organism>
<evidence type="ECO:0000313" key="4">
    <source>
        <dbReference type="Proteomes" id="UP000315295"/>
    </source>
</evidence>
<evidence type="ECO:0000313" key="3">
    <source>
        <dbReference type="EMBL" id="TQE04331.1"/>
    </source>
</evidence>
<name>A0A540MZU3_MALBA</name>
<protein>
    <recommendedName>
        <fullName evidence="2">Reverse transcriptase Ty1/copia-type domain-containing protein</fullName>
    </recommendedName>
</protein>
<proteinExistence type="predicted"/>
<evidence type="ECO:0000256" key="1">
    <source>
        <dbReference type="SAM" id="MobiDB-lite"/>
    </source>
</evidence>
<feature type="region of interest" description="Disordered" evidence="1">
    <location>
        <begin position="1"/>
        <end position="114"/>
    </location>
</feature>
<feature type="compositionally biased region" description="Pro residues" evidence="1">
    <location>
        <begin position="58"/>
        <end position="67"/>
    </location>
</feature>
<gene>
    <name evidence="3" type="ORF">C1H46_010116</name>
</gene>
<feature type="compositionally biased region" description="Low complexity" evidence="1">
    <location>
        <begin position="1"/>
        <end position="17"/>
    </location>
</feature>
<dbReference type="STRING" id="106549.A0A540MZU3"/>
<dbReference type="Proteomes" id="UP000315295">
    <property type="component" value="Unassembled WGS sequence"/>
</dbReference>
<dbReference type="Pfam" id="PF07727">
    <property type="entry name" value="RVT_2"/>
    <property type="match status" value="1"/>
</dbReference>
<feature type="compositionally biased region" description="Polar residues" evidence="1">
    <location>
        <begin position="29"/>
        <end position="49"/>
    </location>
</feature>
<keyword evidence="4" id="KW-1185">Reference proteome</keyword>
<dbReference type="InterPro" id="IPR043502">
    <property type="entry name" value="DNA/RNA_pol_sf"/>
</dbReference>
<dbReference type="EMBL" id="VIEB01000142">
    <property type="protein sequence ID" value="TQE04331.1"/>
    <property type="molecule type" value="Genomic_DNA"/>
</dbReference>
<dbReference type="SUPFAM" id="SSF56672">
    <property type="entry name" value="DNA/RNA polymerases"/>
    <property type="match status" value="1"/>
</dbReference>
<reference evidence="3 4" key="1">
    <citation type="journal article" date="2019" name="G3 (Bethesda)">
        <title>Sequencing of a Wild Apple (Malus baccata) Genome Unravels the Differences Between Cultivated and Wild Apple Species Regarding Disease Resistance and Cold Tolerance.</title>
        <authorList>
            <person name="Chen X."/>
        </authorList>
    </citation>
    <scope>NUCLEOTIDE SEQUENCE [LARGE SCALE GENOMIC DNA]</scope>
    <source>
        <strain evidence="4">cv. Shandingzi</strain>
        <tissue evidence="3">Leaves</tissue>
    </source>
</reference>
<comment type="caution">
    <text evidence="3">The sequence shown here is derived from an EMBL/GenBank/DDBJ whole genome shotgun (WGS) entry which is preliminary data.</text>
</comment>
<dbReference type="PANTHER" id="PTHR11439">
    <property type="entry name" value="GAG-POL-RELATED RETROTRANSPOSON"/>
    <property type="match status" value="1"/>
</dbReference>
<sequence>MPSTTTTLSPSSWTPPTSYSPPHSPLIPKTNQTSPTHLITNTNEISPTHTPNITFPPSSSPTSPPNITPALTSPQSSSGPPNHSIDQKFSSPLRITLDPPSLTLPPPTINIHPMETRSKTGIYKPKLLSTRHPFSSALSTTLQIYTPTTFKQASSDPHWKAAMNAEFEALKSTCTWTLVPPPHSHNIIGSKWVYRVKYKADGSLDRYKAQHVAKGFLQQHGIDYHETFSPVAKPTTIKLILSLVVQFNWQITQWDISNAFLHGTLHEDVHMVQPQGFVDPLRPHFVCKLHKSIYGLKQAPRAWYEELCRSLTALGFRSSNVDPSLFVKDVHSLTFILVYVDDILITGNSSSHCEFLINKLSTQFAMKNLGPLHFFLGIQAHLTADTLFLCQTKHAHDLLTKANMVDSKPCASPSSASKPAPYDGELLQNPTMYRSLVGALQYLTWTRPNIVFSVSQFCQHLQNPRTTHFTAVKRIL</sequence>
<evidence type="ECO:0000259" key="2">
    <source>
        <dbReference type="Pfam" id="PF07727"/>
    </source>
</evidence>